<protein>
    <submittedName>
        <fullName evidence="2">Uncharacterized protein</fullName>
    </submittedName>
</protein>
<feature type="region of interest" description="Disordered" evidence="1">
    <location>
        <begin position="1"/>
        <end position="38"/>
    </location>
</feature>
<feature type="compositionally biased region" description="Basic and acidic residues" evidence="1">
    <location>
        <begin position="9"/>
        <end position="38"/>
    </location>
</feature>
<dbReference type="EMBL" id="LAZR01006096">
    <property type="protein sequence ID" value="KKM94767.1"/>
    <property type="molecule type" value="Genomic_DNA"/>
</dbReference>
<dbReference type="AlphaFoldDB" id="A0A0F9PNM9"/>
<evidence type="ECO:0000256" key="1">
    <source>
        <dbReference type="SAM" id="MobiDB-lite"/>
    </source>
</evidence>
<proteinExistence type="predicted"/>
<evidence type="ECO:0000313" key="2">
    <source>
        <dbReference type="EMBL" id="KKM94767.1"/>
    </source>
</evidence>
<gene>
    <name evidence="2" type="ORF">LCGC14_1195040</name>
</gene>
<organism evidence="2">
    <name type="scientific">marine sediment metagenome</name>
    <dbReference type="NCBI Taxonomy" id="412755"/>
    <lineage>
        <taxon>unclassified sequences</taxon>
        <taxon>metagenomes</taxon>
        <taxon>ecological metagenomes</taxon>
    </lineage>
</organism>
<sequence length="161" mass="18601">MSEDQIEADIAKSEEIEMKKDPLEKAKEKLRAEQETVHEDPDKPYVDIKIPATGVVGKTCNIKFSEKVPFAQVAISQRIEWKKRDKYDLKAKPEMVCTAFFIQDYEDVKEIKVTWEDIGYFKEKAVNNLMAGEYLVEARAYTKQAYEETNAKRLVQVSKDG</sequence>
<reference evidence="2" key="1">
    <citation type="journal article" date="2015" name="Nature">
        <title>Complex archaea that bridge the gap between prokaryotes and eukaryotes.</title>
        <authorList>
            <person name="Spang A."/>
            <person name="Saw J.H."/>
            <person name="Jorgensen S.L."/>
            <person name="Zaremba-Niedzwiedzka K."/>
            <person name="Martijn J."/>
            <person name="Lind A.E."/>
            <person name="van Eijk R."/>
            <person name="Schleper C."/>
            <person name="Guy L."/>
            <person name="Ettema T.J."/>
        </authorList>
    </citation>
    <scope>NUCLEOTIDE SEQUENCE</scope>
</reference>
<name>A0A0F9PNM9_9ZZZZ</name>
<comment type="caution">
    <text evidence="2">The sequence shown here is derived from an EMBL/GenBank/DDBJ whole genome shotgun (WGS) entry which is preliminary data.</text>
</comment>
<accession>A0A0F9PNM9</accession>